<dbReference type="Proteomes" id="UP000267536">
    <property type="component" value="Unassembled WGS sequence"/>
</dbReference>
<gene>
    <name evidence="7" type="ORF">EF294_13940</name>
</gene>
<dbReference type="AlphaFoldDB" id="A0A3N4G899"/>
<dbReference type="InterPro" id="IPR000847">
    <property type="entry name" value="LysR_HTH_N"/>
</dbReference>
<comment type="similarity">
    <text evidence="1">Belongs to the LysR transcriptional regulatory family.</text>
</comment>
<keyword evidence="8" id="KW-1185">Reference proteome</keyword>
<feature type="domain" description="HTH lysR-type" evidence="6">
    <location>
        <begin position="6"/>
        <end position="63"/>
    </location>
</feature>
<evidence type="ECO:0000256" key="4">
    <source>
        <dbReference type="ARBA" id="ARBA00023159"/>
    </source>
</evidence>
<dbReference type="Pfam" id="PF00126">
    <property type="entry name" value="HTH_1"/>
    <property type="match status" value="1"/>
</dbReference>
<dbReference type="SUPFAM" id="SSF46785">
    <property type="entry name" value="Winged helix' DNA-binding domain"/>
    <property type="match status" value="1"/>
</dbReference>
<reference evidence="7 8" key="1">
    <citation type="submission" date="2018-11" db="EMBL/GenBank/DDBJ databases">
        <title>Draft genome sequence of Gordonia sp. RS15-1S isolated from rice stems.</title>
        <authorList>
            <person name="Muangham S."/>
        </authorList>
    </citation>
    <scope>NUCLEOTIDE SEQUENCE [LARGE SCALE GENOMIC DNA]</scope>
    <source>
        <strain evidence="7 8">RS15-1S</strain>
    </source>
</reference>
<dbReference type="SUPFAM" id="SSF53850">
    <property type="entry name" value="Periplasmic binding protein-like II"/>
    <property type="match status" value="1"/>
</dbReference>
<dbReference type="GO" id="GO:0003700">
    <property type="term" value="F:DNA-binding transcription factor activity"/>
    <property type="evidence" value="ECO:0007669"/>
    <property type="project" value="InterPro"/>
</dbReference>
<evidence type="ECO:0000313" key="7">
    <source>
        <dbReference type="EMBL" id="RPA58942.1"/>
    </source>
</evidence>
<organism evidence="7 8">
    <name type="scientific">Gordonia oryzae</name>
    <dbReference type="NCBI Taxonomy" id="2487349"/>
    <lineage>
        <taxon>Bacteria</taxon>
        <taxon>Bacillati</taxon>
        <taxon>Actinomycetota</taxon>
        <taxon>Actinomycetes</taxon>
        <taxon>Mycobacteriales</taxon>
        <taxon>Gordoniaceae</taxon>
        <taxon>Gordonia</taxon>
    </lineage>
</organism>
<keyword evidence="3" id="KW-0238">DNA-binding</keyword>
<proteinExistence type="inferred from homology"/>
<evidence type="ECO:0000259" key="6">
    <source>
        <dbReference type="PROSITE" id="PS50931"/>
    </source>
</evidence>
<evidence type="ECO:0000256" key="5">
    <source>
        <dbReference type="ARBA" id="ARBA00023163"/>
    </source>
</evidence>
<evidence type="ECO:0000256" key="3">
    <source>
        <dbReference type="ARBA" id="ARBA00023125"/>
    </source>
</evidence>
<dbReference type="InterPro" id="IPR005119">
    <property type="entry name" value="LysR_subst-bd"/>
</dbReference>
<dbReference type="GO" id="GO:0003677">
    <property type="term" value="F:DNA binding"/>
    <property type="evidence" value="ECO:0007669"/>
    <property type="project" value="UniProtKB-KW"/>
</dbReference>
<dbReference type="PROSITE" id="PS50931">
    <property type="entry name" value="HTH_LYSR"/>
    <property type="match status" value="1"/>
</dbReference>
<dbReference type="InterPro" id="IPR036390">
    <property type="entry name" value="WH_DNA-bd_sf"/>
</dbReference>
<comment type="caution">
    <text evidence="7">The sequence shown here is derived from an EMBL/GenBank/DDBJ whole genome shotgun (WGS) entry which is preliminary data.</text>
</comment>
<dbReference type="Pfam" id="PF03466">
    <property type="entry name" value="LysR_substrate"/>
    <property type="match status" value="1"/>
</dbReference>
<evidence type="ECO:0000256" key="2">
    <source>
        <dbReference type="ARBA" id="ARBA00023015"/>
    </source>
</evidence>
<dbReference type="OrthoDB" id="9803735at2"/>
<dbReference type="GO" id="GO:0032993">
    <property type="term" value="C:protein-DNA complex"/>
    <property type="evidence" value="ECO:0007669"/>
    <property type="project" value="TreeGrafter"/>
</dbReference>
<sequence>MFLSMIDPHRLRIFRAVVAEGSIGGAAAALGYTPSAVSQHIAGLQRETGLALIERVGRGIVPTDAGTTLAAESSVVFDSLSRLDVLVDDLRHGNAGTLRVAYFASAGAAWMPEIIATIGREFPDTRLDLRLIELADPEAGAPDIEIYVESPESALGRAPIVTPVAGFDSVPLVTEDYLVVVGEASAYADRDQVTLRELADDAWIDNDVARGPCREGVLRACTAAGFTPNFRVETHDYGTAMRFVAAGVGLTVVPALAVIDLPAGVRTVTIAEPTPRRALALRRHHRARQNPVAQRVITLLYEQVHRTHGMAEPSSLAPTDA</sequence>
<dbReference type="PANTHER" id="PTHR30346">
    <property type="entry name" value="TRANSCRIPTIONAL DUAL REGULATOR HCAR-RELATED"/>
    <property type="match status" value="1"/>
</dbReference>
<keyword evidence="4" id="KW-0010">Activator</keyword>
<accession>A0A3N4G899</accession>
<evidence type="ECO:0000256" key="1">
    <source>
        <dbReference type="ARBA" id="ARBA00009437"/>
    </source>
</evidence>
<dbReference type="InterPro" id="IPR036388">
    <property type="entry name" value="WH-like_DNA-bd_sf"/>
</dbReference>
<evidence type="ECO:0000313" key="8">
    <source>
        <dbReference type="Proteomes" id="UP000267536"/>
    </source>
</evidence>
<protein>
    <submittedName>
        <fullName evidence="7">LysR family transcriptional regulator</fullName>
    </submittedName>
</protein>
<keyword evidence="5" id="KW-0804">Transcription</keyword>
<keyword evidence="2" id="KW-0805">Transcription regulation</keyword>
<dbReference type="Gene3D" id="1.10.10.10">
    <property type="entry name" value="Winged helix-like DNA-binding domain superfamily/Winged helix DNA-binding domain"/>
    <property type="match status" value="1"/>
</dbReference>
<dbReference type="PANTHER" id="PTHR30346:SF29">
    <property type="entry name" value="LYSR SUBSTRATE-BINDING"/>
    <property type="match status" value="1"/>
</dbReference>
<dbReference type="EMBL" id="RKMH01000010">
    <property type="protein sequence ID" value="RPA58942.1"/>
    <property type="molecule type" value="Genomic_DNA"/>
</dbReference>
<dbReference type="Gene3D" id="3.40.190.290">
    <property type="match status" value="1"/>
</dbReference>
<name>A0A3N4G899_9ACTN</name>